<dbReference type="PROSITE" id="PS50222">
    <property type="entry name" value="EF_HAND_2"/>
    <property type="match status" value="2"/>
</dbReference>
<feature type="transmembrane region" description="Helical" evidence="7">
    <location>
        <begin position="978"/>
        <end position="1000"/>
    </location>
</feature>
<keyword evidence="2 7" id="KW-0812">Transmembrane</keyword>
<dbReference type="PANTHER" id="PTHR10037">
    <property type="entry name" value="VOLTAGE-GATED CATION CHANNEL CALCIUM AND SODIUM"/>
    <property type="match status" value="1"/>
</dbReference>
<dbReference type="InterPro" id="IPR027359">
    <property type="entry name" value="Volt_channel_dom_sf"/>
</dbReference>
<dbReference type="InterPro" id="IPR018247">
    <property type="entry name" value="EF_Hand_1_Ca_BS"/>
</dbReference>
<dbReference type="GO" id="GO:0005509">
    <property type="term" value="F:calcium ion binding"/>
    <property type="evidence" value="ECO:0007669"/>
    <property type="project" value="InterPro"/>
</dbReference>
<feature type="transmembrane region" description="Helical" evidence="7">
    <location>
        <begin position="75"/>
        <end position="100"/>
    </location>
</feature>
<proteinExistence type="predicted"/>
<dbReference type="Pfam" id="PF00520">
    <property type="entry name" value="Ion_trans"/>
    <property type="match status" value="1"/>
</dbReference>
<dbReference type="Proteomes" id="UP000574390">
    <property type="component" value="Unassembled WGS sequence"/>
</dbReference>
<evidence type="ECO:0000313" key="9">
    <source>
        <dbReference type="EMBL" id="KAF4712714.1"/>
    </source>
</evidence>
<sequence length="1369" mass="153299">MDATTPYVRGSFDDIMEVDTLAYRDGTTRRRHRRQWYSGFYEAIGLGGLARAIRDERLRRSAESYQPKYSWLHRVVNSMAFEAFFGCLIIVNCIFIGLAANGDPQADSDYSTAEYFFTAVFFIEWLLRVASGGWVWMFDFYNFADFLLVFVTGVIANWFLDPLGVDVSLLRKLTVLRALRLVRLARAVRLLPVFKEMWLLVKGLLDSALLMLWTLIIVTALLFMFAIWGVEIIGRNSAVAADPVTAGLFPTVHQGMFTLFQVLTLDTWSDTVARPLMKHLPRIGLYFVGFITVIVFVLMNLVTAVVVENALALAQRDEEQQAKVKKAAKRKDILDLKDLFMELDTDGSGELDMKEFNQALSNPKIVDKMASLGIDREDMLDIWDLLDDGDGRLTIEEFTGGLRKLKGGARAKEVLVLLKQLRQALIDTNELSDQVWDLCESVGGTLEDLDDVRRDMGTAAAAIATLRRHFEDMQRVQLERIEKKAAISHVRTHAEFLRPQPPSTDHRSGMPDRFSQPRASSITVMPPHTSTLAAQTYPSPPRHDELQPMTSLETGMEAAAANSLAPDGPGVPVRLKYDKPSFLPIIRRVLILAAAFSLCLFLAATWFAEGVSWIYDSNLDTWPIIDCPGFIINTRDSHMDGPRCSTSIAYADSLARYIASIGLTPTDGRPDEYKGKCIIPDDFEDDIVCYNRRPCDHTCSTFPISGRCPDPDTLPYVETVSIYKQDQCMVILGDNPLPMPLLIPCKEVSIGSYCDSSFKVTPSNMTAIRGLIFGACVILLVWFIGEIILRSVDIRLRKERAEGMARQAVVLPAKKQELRMRLEEGWAVEASIAGSDQASTRAGSEASIAGYTNSVYGVRYPDHPQQQFIPPLSAHHQYMSPPTTIDRNIAESYRYSTPSAGVGYSPRSHSMPGTSSYGSAAYHASAFGGIGSTSRISKSQMESRDPRKRFESCAWRRRLRQWKELQSKKRGSFSSRQLMRTVILNTFYIAILVCTMYLIIYMSPQNSTGGADALEVLEGNVSIWEVHTWLDLIIFIDVLLDTGLFLAAAITVKWPRAPVFSRHLQGALETVARQTEQGNDGGLGGDDESSESSLSSSSPLDSEDSASLSGSSTSTDTRSLSFVLKQSLTHDCCLLIACHESTMTRERYELFSGTLRAALMVFPPSHIFVCDNGNSPAPVDDTQMATIEAHPDINYIYVPEGNKTFAFYWCNKFWIPFLARHSKVPDFKYAVIIDDDVPLPADLHIPHEHLRNHPDIKAVHFPITAASPDGTRRNMLVKCQDVEYKLAAVHKLFQSTLSRCLSCHGAIALWERRALEMILYEHDTVFHGEDMYMGLCLLHRRDDSKIISCAQSIVPTYAPDSFPMLFRQR</sequence>
<gene>
    <name evidence="9" type="ORF">FOZ62_001487</name>
</gene>
<dbReference type="GO" id="GO:0005248">
    <property type="term" value="F:voltage-gated sodium channel activity"/>
    <property type="evidence" value="ECO:0007669"/>
    <property type="project" value="TreeGrafter"/>
</dbReference>
<evidence type="ECO:0000256" key="5">
    <source>
        <dbReference type="ARBA" id="ARBA00023136"/>
    </source>
</evidence>
<dbReference type="SUPFAM" id="SSF53448">
    <property type="entry name" value="Nucleotide-diphospho-sugar transferases"/>
    <property type="match status" value="1"/>
</dbReference>
<dbReference type="EMBL" id="JABANM010026602">
    <property type="protein sequence ID" value="KAF4712714.1"/>
    <property type="molecule type" value="Genomic_DNA"/>
</dbReference>
<feature type="domain" description="EF-hand" evidence="8">
    <location>
        <begin position="331"/>
        <end position="366"/>
    </location>
</feature>
<feature type="transmembrane region" description="Helical" evidence="7">
    <location>
        <begin position="115"/>
        <end position="136"/>
    </location>
</feature>
<keyword evidence="5 7" id="KW-0472">Membrane</keyword>
<accession>A0A7J6QWA5</accession>
<feature type="transmembrane region" description="Helical" evidence="7">
    <location>
        <begin position="589"/>
        <end position="608"/>
    </location>
</feature>
<dbReference type="InterPro" id="IPR005821">
    <property type="entry name" value="Ion_trans_dom"/>
</dbReference>
<organism evidence="9 10">
    <name type="scientific">Perkinsus olseni</name>
    <name type="common">Perkinsus atlanticus</name>
    <dbReference type="NCBI Taxonomy" id="32597"/>
    <lineage>
        <taxon>Eukaryota</taxon>
        <taxon>Sar</taxon>
        <taxon>Alveolata</taxon>
        <taxon>Perkinsozoa</taxon>
        <taxon>Perkinsea</taxon>
        <taxon>Perkinsida</taxon>
        <taxon>Perkinsidae</taxon>
        <taxon>Perkinsus</taxon>
    </lineage>
</organism>
<dbReference type="CDD" id="cd00051">
    <property type="entry name" value="EFh"/>
    <property type="match status" value="1"/>
</dbReference>
<reference evidence="9 10" key="1">
    <citation type="submission" date="2020-04" db="EMBL/GenBank/DDBJ databases">
        <title>Perkinsus olseni comparative genomics.</title>
        <authorList>
            <person name="Bogema D.R."/>
        </authorList>
    </citation>
    <scope>NUCLEOTIDE SEQUENCE [LARGE SCALE GENOMIC DNA]</scope>
    <source>
        <strain evidence="9">ATCC PRA-205</strain>
    </source>
</reference>
<evidence type="ECO:0000256" key="7">
    <source>
        <dbReference type="SAM" id="Phobius"/>
    </source>
</evidence>
<dbReference type="Pfam" id="PF13202">
    <property type="entry name" value="EF-hand_5"/>
    <property type="match status" value="1"/>
</dbReference>
<name>A0A7J6QWA5_PEROL</name>
<dbReference type="PANTHER" id="PTHR10037:SF62">
    <property type="entry name" value="SODIUM CHANNEL PROTEIN 60E"/>
    <property type="match status" value="1"/>
</dbReference>
<feature type="non-terminal residue" evidence="9">
    <location>
        <position position="1369"/>
    </location>
</feature>
<dbReference type="PROSITE" id="PS00018">
    <property type="entry name" value="EF_HAND_1"/>
    <property type="match status" value="1"/>
</dbReference>
<keyword evidence="3" id="KW-0106">Calcium</keyword>
<feature type="transmembrane region" description="Helical" evidence="7">
    <location>
        <begin position="143"/>
        <end position="160"/>
    </location>
</feature>
<dbReference type="SMART" id="SM00054">
    <property type="entry name" value="EFh"/>
    <property type="match status" value="2"/>
</dbReference>
<evidence type="ECO:0000313" key="10">
    <source>
        <dbReference type="Proteomes" id="UP000574390"/>
    </source>
</evidence>
<evidence type="ECO:0000256" key="6">
    <source>
        <dbReference type="SAM" id="MobiDB-lite"/>
    </source>
</evidence>
<dbReference type="SUPFAM" id="SSF47473">
    <property type="entry name" value="EF-hand"/>
    <property type="match status" value="1"/>
</dbReference>
<dbReference type="InterPro" id="IPR011992">
    <property type="entry name" value="EF-hand-dom_pair"/>
</dbReference>
<feature type="transmembrane region" description="Helical" evidence="7">
    <location>
        <begin position="208"/>
        <end position="228"/>
    </location>
</feature>
<dbReference type="Gene3D" id="1.20.120.350">
    <property type="entry name" value="Voltage-gated potassium channels. Chain C"/>
    <property type="match status" value="1"/>
</dbReference>
<evidence type="ECO:0000259" key="8">
    <source>
        <dbReference type="PROSITE" id="PS50222"/>
    </source>
</evidence>
<evidence type="ECO:0000256" key="1">
    <source>
        <dbReference type="ARBA" id="ARBA00004141"/>
    </source>
</evidence>
<feature type="domain" description="EF-hand" evidence="8">
    <location>
        <begin position="374"/>
        <end position="408"/>
    </location>
</feature>
<dbReference type="InterPro" id="IPR043203">
    <property type="entry name" value="VGCC_Ca_Na"/>
</dbReference>
<dbReference type="Gene3D" id="1.10.238.10">
    <property type="entry name" value="EF-hand"/>
    <property type="match status" value="1"/>
</dbReference>
<dbReference type="GO" id="GO:0001518">
    <property type="term" value="C:voltage-gated sodium channel complex"/>
    <property type="evidence" value="ECO:0007669"/>
    <property type="project" value="TreeGrafter"/>
</dbReference>
<feature type="compositionally biased region" description="Low complexity" evidence="6">
    <location>
        <begin position="1091"/>
        <end position="1115"/>
    </location>
</feature>
<dbReference type="SUPFAM" id="SSF81324">
    <property type="entry name" value="Voltage-gated potassium channels"/>
    <property type="match status" value="1"/>
</dbReference>
<dbReference type="InterPro" id="IPR029044">
    <property type="entry name" value="Nucleotide-diphossugar_trans"/>
</dbReference>
<feature type="region of interest" description="Disordered" evidence="6">
    <location>
        <begin position="1075"/>
        <end position="1115"/>
    </location>
</feature>
<keyword evidence="4 7" id="KW-1133">Transmembrane helix</keyword>
<feature type="transmembrane region" description="Helical" evidence="7">
    <location>
        <begin position="767"/>
        <end position="789"/>
    </location>
</feature>
<feature type="transmembrane region" description="Helical" evidence="7">
    <location>
        <begin position="283"/>
        <end position="307"/>
    </location>
</feature>
<evidence type="ECO:0000256" key="3">
    <source>
        <dbReference type="ARBA" id="ARBA00022837"/>
    </source>
</evidence>
<dbReference type="Gene3D" id="1.10.287.70">
    <property type="match status" value="1"/>
</dbReference>
<comment type="subcellular location">
    <subcellularLocation>
        <location evidence="1">Membrane</location>
        <topology evidence="1">Multi-pass membrane protein</topology>
    </subcellularLocation>
</comment>
<protein>
    <recommendedName>
        <fullName evidence="8">EF-hand domain-containing protein</fullName>
    </recommendedName>
</protein>
<evidence type="ECO:0000256" key="4">
    <source>
        <dbReference type="ARBA" id="ARBA00022989"/>
    </source>
</evidence>
<feature type="transmembrane region" description="Helical" evidence="7">
    <location>
        <begin position="240"/>
        <end position="263"/>
    </location>
</feature>
<dbReference type="InterPro" id="IPR002048">
    <property type="entry name" value="EF_hand_dom"/>
</dbReference>
<dbReference type="Gene3D" id="3.90.550.10">
    <property type="entry name" value="Spore Coat Polysaccharide Biosynthesis Protein SpsA, Chain A"/>
    <property type="match status" value="1"/>
</dbReference>
<evidence type="ECO:0000256" key="2">
    <source>
        <dbReference type="ARBA" id="ARBA00022692"/>
    </source>
</evidence>
<comment type="caution">
    <text evidence="9">The sequence shown here is derived from an EMBL/GenBank/DDBJ whole genome shotgun (WGS) entry which is preliminary data.</text>
</comment>